<comment type="caution">
    <text evidence="1">The sequence shown here is derived from an EMBL/GenBank/DDBJ whole genome shotgun (WGS) entry which is preliminary data.</text>
</comment>
<dbReference type="Proteomes" id="UP000821853">
    <property type="component" value="Chromosome 3"/>
</dbReference>
<evidence type="ECO:0000313" key="2">
    <source>
        <dbReference type="Proteomes" id="UP000821853"/>
    </source>
</evidence>
<keyword evidence="2" id="KW-1185">Reference proteome</keyword>
<reference evidence="1 2" key="1">
    <citation type="journal article" date="2020" name="Cell">
        <title>Large-Scale Comparative Analyses of Tick Genomes Elucidate Their Genetic Diversity and Vector Capacities.</title>
        <authorList>
            <consortium name="Tick Genome and Microbiome Consortium (TIGMIC)"/>
            <person name="Jia N."/>
            <person name="Wang J."/>
            <person name="Shi W."/>
            <person name="Du L."/>
            <person name="Sun Y."/>
            <person name="Zhan W."/>
            <person name="Jiang J.F."/>
            <person name="Wang Q."/>
            <person name="Zhang B."/>
            <person name="Ji P."/>
            <person name="Bell-Sakyi L."/>
            <person name="Cui X.M."/>
            <person name="Yuan T.T."/>
            <person name="Jiang B.G."/>
            <person name="Yang W.F."/>
            <person name="Lam T.T."/>
            <person name="Chang Q.C."/>
            <person name="Ding S.J."/>
            <person name="Wang X.J."/>
            <person name="Zhu J.G."/>
            <person name="Ruan X.D."/>
            <person name="Zhao L."/>
            <person name="Wei J.T."/>
            <person name="Ye R.Z."/>
            <person name="Que T.C."/>
            <person name="Du C.H."/>
            <person name="Zhou Y.H."/>
            <person name="Cheng J.X."/>
            <person name="Dai P.F."/>
            <person name="Guo W.B."/>
            <person name="Han X.H."/>
            <person name="Huang E.J."/>
            <person name="Li L.F."/>
            <person name="Wei W."/>
            <person name="Gao Y.C."/>
            <person name="Liu J.Z."/>
            <person name="Shao H.Z."/>
            <person name="Wang X."/>
            <person name="Wang C.C."/>
            <person name="Yang T.C."/>
            <person name="Huo Q.B."/>
            <person name="Li W."/>
            <person name="Chen H.Y."/>
            <person name="Chen S.E."/>
            <person name="Zhou L.G."/>
            <person name="Ni X.B."/>
            <person name="Tian J.H."/>
            <person name="Sheng Y."/>
            <person name="Liu T."/>
            <person name="Pan Y.S."/>
            <person name="Xia L.Y."/>
            <person name="Li J."/>
            <person name="Zhao F."/>
            <person name="Cao W.C."/>
        </authorList>
    </citation>
    <scope>NUCLEOTIDE SEQUENCE [LARGE SCALE GENOMIC DNA]</scope>
    <source>
        <strain evidence="1">HaeL-2018</strain>
    </source>
</reference>
<evidence type="ECO:0000313" key="1">
    <source>
        <dbReference type="EMBL" id="KAH9371991.1"/>
    </source>
</evidence>
<organism evidence="1 2">
    <name type="scientific">Haemaphysalis longicornis</name>
    <name type="common">Bush tick</name>
    <dbReference type="NCBI Taxonomy" id="44386"/>
    <lineage>
        <taxon>Eukaryota</taxon>
        <taxon>Metazoa</taxon>
        <taxon>Ecdysozoa</taxon>
        <taxon>Arthropoda</taxon>
        <taxon>Chelicerata</taxon>
        <taxon>Arachnida</taxon>
        <taxon>Acari</taxon>
        <taxon>Parasitiformes</taxon>
        <taxon>Ixodida</taxon>
        <taxon>Ixodoidea</taxon>
        <taxon>Ixodidae</taxon>
        <taxon>Haemaphysalinae</taxon>
        <taxon>Haemaphysalis</taxon>
    </lineage>
</organism>
<dbReference type="AlphaFoldDB" id="A0A9J6GAP9"/>
<protein>
    <submittedName>
        <fullName evidence="1">Uncharacterized protein</fullName>
    </submittedName>
</protein>
<dbReference type="OrthoDB" id="6760781at2759"/>
<dbReference type="VEuPathDB" id="VectorBase:HLOH_056889"/>
<accession>A0A9J6GAP9</accession>
<sequence>MSSQIGRESGTGLTVLDLPFKTYVVDVAIPWDNSIEAAEHANQEKRRKYNPIIHVMSKPTKVLGLAFGARGLVCPSTRRAAKEIGLRDSDVAWLATRALVGSLICLNRFSKIVWKDEQSHLLKEAQGQPVTLAGDGRADSPSYCAKYSMYSLPDLENKLLPFEVVQECRTEISCSNLSYCYYLLYNLYS</sequence>
<dbReference type="EMBL" id="JABSTR010000005">
    <property type="protein sequence ID" value="KAH9371991.1"/>
    <property type="molecule type" value="Genomic_DNA"/>
</dbReference>
<proteinExistence type="predicted"/>
<name>A0A9J6GAP9_HAELO</name>
<gene>
    <name evidence="1" type="ORF">HPB48_022015</name>
</gene>